<comment type="caution">
    <text evidence="5">The sequence shown here is derived from an EMBL/GenBank/DDBJ whole genome shotgun (WGS) entry which is preliminary data.</text>
</comment>
<dbReference type="Gene3D" id="2.30.29.30">
    <property type="entry name" value="Pleckstrin-homology domain (PH domain)/Phosphotyrosine-binding domain (PTB)"/>
    <property type="match status" value="1"/>
</dbReference>
<dbReference type="InterPro" id="IPR011993">
    <property type="entry name" value="PH-like_dom_sf"/>
</dbReference>
<dbReference type="InterPro" id="IPR052233">
    <property type="entry name" value="Rho-type_GEFs"/>
</dbReference>
<dbReference type="InterPro" id="IPR035899">
    <property type="entry name" value="DBL_dom_sf"/>
</dbReference>
<dbReference type="GeneID" id="75914821"/>
<proteinExistence type="predicted"/>
<organism evidence="5 6">
    <name type="scientific">Umbelopsis ramanniana AG</name>
    <dbReference type="NCBI Taxonomy" id="1314678"/>
    <lineage>
        <taxon>Eukaryota</taxon>
        <taxon>Fungi</taxon>
        <taxon>Fungi incertae sedis</taxon>
        <taxon>Mucoromycota</taxon>
        <taxon>Mucoromycotina</taxon>
        <taxon>Umbelopsidomycetes</taxon>
        <taxon>Umbelopsidales</taxon>
        <taxon>Umbelopsidaceae</taxon>
        <taxon>Umbelopsis</taxon>
    </lineage>
</organism>
<dbReference type="Gene3D" id="1.20.900.10">
    <property type="entry name" value="Dbl homology (DH) domain"/>
    <property type="match status" value="1"/>
</dbReference>
<name>A0AAD5HCG9_UMBRA</name>
<feature type="domain" description="DH" evidence="3">
    <location>
        <begin position="348"/>
        <end position="542"/>
    </location>
</feature>
<feature type="domain" description="CNH" evidence="4">
    <location>
        <begin position="738"/>
        <end position="1047"/>
    </location>
</feature>
<dbReference type="PROSITE" id="PS50010">
    <property type="entry name" value="DH_2"/>
    <property type="match status" value="1"/>
</dbReference>
<keyword evidence="1" id="KW-0597">Phosphoprotein</keyword>
<dbReference type="InterPro" id="IPR001180">
    <property type="entry name" value="CNH_dom"/>
</dbReference>
<dbReference type="InterPro" id="IPR041675">
    <property type="entry name" value="PH_5"/>
</dbReference>
<dbReference type="SMART" id="SM00036">
    <property type="entry name" value="CNH"/>
    <property type="match status" value="1"/>
</dbReference>
<dbReference type="InterPro" id="IPR001849">
    <property type="entry name" value="PH_domain"/>
</dbReference>
<evidence type="ECO:0000259" key="4">
    <source>
        <dbReference type="PROSITE" id="PS50219"/>
    </source>
</evidence>
<dbReference type="EMBL" id="MU620923">
    <property type="protein sequence ID" value="KAI8579077.1"/>
    <property type="molecule type" value="Genomic_DNA"/>
</dbReference>
<dbReference type="InterPro" id="IPR000219">
    <property type="entry name" value="DH_dom"/>
</dbReference>
<evidence type="ECO:0000256" key="2">
    <source>
        <dbReference type="ARBA" id="ARBA00022658"/>
    </source>
</evidence>
<accession>A0AAD5HCG9</accession>
<dbReference type="Proteomes" id="UP001206595">
    <property type="component" value="Unassembled WGS sequence"/>
</dbReference>
<dbReference type="SUPFAM" id="SSF50729">
    <property type="entry name" value="PH domain-like"/>
    <property type="match status" value="1"/>
</dbReference>
<reference evidence="5" key="2">
    <citation type="journal article" date="2022" name="Proc. Natl. Acad. Sci. U.S.A.">
        <title>Diploid-dominant life cycles characterize the early evolution of Fungi.</title>
        <authorList>
            <person name="Amses K.R."/>
            <person name="Simmons D.R."/>
            <person name="Longcore J.E."/>
            <person name="Mondo S.J."/>
            <person name="Seto K."/>
            <person name="Jeronimo G.H."/>
            <person name="Bonds A.E."/>
            <person name="Quandt C.A."/>
            <person name="Davis W.J."/>
            <person name="Chang Y."/>
            <person name="Federici B.A."/>
            <person name="Kuo A."/>
            <person name="LaButti K."/>
            <person name="Pangilinan J."/>
            <person name="Andreopoulos W."/>
            <person name="Tritt A."/>
            <person name="Riley R."/>
            <person name="Hundley H."/>
            <person name="Johnson J."/>
            <person name="Lipzen A."/>
            <person name="Barry K."/>
            <person name="Lang B.F."/>
            <person name="Cuomo C.A."/>
            <person name="Buchler N.E."/>
            <person name="Grigoriev I.V."/>
            <person name="Spatafora J.W."/>
            <person name="Stajich J.E."/>
            <person name="James T.Y."/>
        </authorList>
    </citation>
    <scope>NUCLEOTIDE SEQUENCE</scope>
    <source>
        <strain evidence="5">AG</strain>
    </source>
</reference>
<dbReference type="Pfam" id="PF15405">
    <property type="entry name" value="PH_5"/>
    <property type="match status" value="1"/>
</dbReference>
<reference evidence="5" key="1">
    <citation type="submission" date="2021-06" db="EMBL/GenBank/DDBJ databases">
        <authorList>
            <consortium name="DOE Joint Genome Institute"/>
            <person name="Mondo S.J."/>
            <person name="Amses K.R."/>
            <person name="Simmons D.R."/>
            <person name="Longcore J.E."/>
            <person name="Seto K."/>
            <person name="Alves G.H."/>
            <person name="Bonds A.E."/>
            <person name="Quandt C.A."/>
            <person name="Davis W.J."/>
            <person name="Chang Y."/>
            <person name="Letcher P.M."/>
            <person name="Powell M.J."/>
            <person name="Kuo A."/>
            <person name="Labutti K."/>
            <person name="Pangilinan J."/>
            <person name="Andreopoulos W."/>
            <person name="Tritt A."/>
            <person name="Riley R."/>
            <person name="Hundley H."/>
            <person name="Johnson J."/>
            <person name="Lipzen A."/>
            <person name="Barry K."/>
            <person name="Berbee M.L."/>
            <person name="Buchler N.E."/>
            <person name="Grigoriev I.V."/>
            <person name="Spatafora J.W."/>
            <person name="Stajich J.E."/>
            <person name="James T.Y."/>
        </authorList>
    </citation>
    <scope>NUCLEOTIDE SEQUENCE</scope>
    <source>
        <strain evidence="5">AG</strain>
    </source>
</reference>
<dbReference type="SMART" id="SM00233">
    <property type="entry name" value="PH"/>
    <property type="match status" value="1"/>
</dbReference>
<dbReference type="GO" id="GO:0005085">
    <property type="term" value="F:guanyl-nucleotide exchange factor activity"/>
    <property type="evidence" value="ECO:0007669"/>
    <property type="project" value="UniProtKB-KW"/>
</dbReference>
<gene>
    <name evidence="5" type="ORF">K450DRAFT_243751</name>
</gene>
<evidence type="ECO:0000259" key="3">
    <source>
        <dbReference type="PROSITE" id="PS50010"/>
    </source>
</evidence>
<dbReference type="SUPFAM" id="SSF48065">
    <property type="entry name" value="DBL homology domain (DH-domain)"/>
    <property type="match status" value="1"/>
</dbReference>
<dbReference type="PANTHER" id="PTHR46572:SF1">
    <property type="entry name" value="RHO1 GUANINE NUCLEOTIDE EXCHANGE FACTOR TUS1"/>
    <property type="match status" value="1"/>
</dbReference>
<keyword evidence="6" id="KW-1185">Reference proteome</keyword>
<dbReference type="AlphaFoldDB" id="A0AAD5HCG9"/>
<evidence type="ECO:0000313" key="6">
    <source>
        <dbReference type="Proteomes" id="UP001206595"/>
    </source>
</evidence>
<dbReference type="CDD" id="cd00160">
    <property type="entry name" value="RhoGEF"/>
    <property type="match status" value="1"/>
</dbReference>
<sequence length="1081" mass="121333">MQDVTTRPHNASSQLDDIYQHLDSFIDELESDALPVHPNAPIKQSPVYHIPKEDTIYQYEINSASPPNFGNHTDLLPPLSPPHLYNKTYSYQFSPPISPAPTPSTADAAPWQVSFSEPALKEIRTQPQRLERVNMNGHEISLYSDKYEVPEIEVDEPPFENMACLSILATAFVARVRELAGMRELFCTIEYPESFTGSEAVMIIKQLIPNGYSDAACLRVARALMKAEPPLFFPTSYAEKSLKKNAIYNSSSEIYTLDEASSPEKQYPQGIFTPITNCYVSTCSTGCYAPRCPNIGVAVNVQSSAGNLQRHMSLASSMASSVDSTISRAWSANVPREILLATPEPEIKRQEAIHELIYTEEDYVRDLNLLDELFATPLATAPCIPSERRSKFTDEVFLNYRDVRQANLEFYRDLSDRQEHCQGQNEAGFVDQIGDILLRHVEKLCQPYLTYGPNVVLAEYMVKRETSSNLLFTNFIREKEKQAEVRKLPFRHFLILPVTRIQRYSLLLNSVLKKTPVGHPDHQAITKVLDVIRLTASKVDAQTAMTKARVRVLQIAHSMRGDTNIIDQLQLTDPSRRLFMEGHLTRRSHTGVETIDLRVFLFDHSVIMTKVKKSLSGEEEFWLSKLPIPLNLLKVQEMAELSSLKSATTSSTGTTSYANMLPALQVPSTFALVHLGRHGGIYVLTADCLADKLAWKEKITEAQRVREVKYASQEVFDIRILSDTTFPGSSHSSISLNYGKVLCSSPFAGPQGRRMVAIGTSKGVWIGTEGNAGDYRHVLSLQNVTQLAYLEEQGVLIVLADKQLLAYAIDSLCGSPSFKSNERTCQKLGQHVAYFSCGTCNGKTLVVFMKKKGMDSQFKAIEPICGDLRDPKNTKFRTGRSSFLSKNPEWFKTYKEFYVGANSTAVQFLKAKLIVVCDKGFEIVDLENLNMNRNLPDLSDSQFNFLSAKAEQLQPLSMFRTNSKFLLCYDDFAFYVNNHGYLAAGGGRSDPIQIRWEGTPQEVILYHSYVVGFDPNFIEIRNSETGNLIQIIQGSFNRCLHYSEASASPAIHGCMAHPFKPDYQTIFQLVLDPRAPNVSGR</sequence>
<dbReference type="PROSITE" id="PS50219">
    <property type="entry name" value="CNH"/>
    <property type="match status" value="1"/>
</dbReference>
<dbReference type="PANTHER" id="PTHR46572">
    <property type="entry name" value="RHO1 GDP-GTP EXCHANGE PROTEIN 1-RELATED"/>
    <property type="match status" value="1"/>
</dbReference>
<evidence type="ECO:0000313" key="5">
    <source>
        <dbReference type="EMBL" id="KAI8579077.1"/>
    </source>
</evidence>
<dbReference type="Pfam" id="PF00780">
    <property type="entry name" value="CNH"/>
    <property type="match status" value="1"/>
</dbReference>
<protein>
    <submittedName>
        <fullName evidence="5">Uncharacterized protein</fullName>
    </submittedName>
</protein>
<evidence type="ECO:0000256" key="1">
    <source>
        <dbReference type="ARBA" id="ARBA00022553"/>
    </source>
</evidence>
<dbReference type="Pfam" id="PF00621">
    <property type="entry name" value="RhoGEF"/>
    <property type="match status" value="1"/>
</dbReference>
<keyword evidence="2" id="KW-0344">Guanine-nucleotide releasing factor</keyword>
<dbReference type="SMART" id="SM00325">
    <property type="entry name" value="RhoGEF"/>
    <property type="match status" value="1"/>
</dbReference>
<dbReference type="RefSeq" id="XP_051444081.1">
    <property type="nucleotide sequence ID" value="XM_051589476.1"/>
</dbReference>